<evidence type="ECO:0000313" key="4">
    <source>
        <dbReference type="Proteomes" id="UP000886595"/>
    </source>
</evidence>
<protein>
    <recommendedName>
        <fullName evidence="2">TIR domain-containing protein</fullName>
    </recommendedName>
</protein>
<dbReference type="Proteomes" id="UP000886595">
    <property type="component" value="Unassembled WGS sequence"/>
</dbReference>
<evidence type="ECO:0000256" key="1">
    <source>
        <dbReference type="ARBA" id="ARBA00023027"/>
    </source>
</evidence>
<dbReference type="AlphaFoldDB" id="A0A8X7W1D0"/>
<keyword evidence="1" id="KW-0520">NAD</keyword>
<dbReference type="SUPFAM" id="SSF52200">
    <property type="entry name" value="Toll/Interleukin receptor TIR domain"/>
    <property type="match status" value="1"/>
</dbReference>
<dbReference type="EMBL" id="JAAMPC010000003">
    <property type="protein sequence ID" value="KAG2321816.1"/>
    <property type="molecule type" value="Genomic_DNA"/>
</dbReference>
<evidence type="ECO:0000259" key="2">
    <source>
        <dbReference type="PROSITE" id="PS50104"/>
    </source>
</evidence>
<comment type="caution">
    <text evidence="3">The sequence shown here is derived from an EMBL/GenBank/DDBJ whole genome shotgun (WGS) entry which is preliminary data.</text>
</comment>
<dbReference type="OrthoDB" id="6160824at2759"/>
<proteinExistence type="predicted"/>
<reference evidence="3 4" key="1">
    <citation type="submission" date="2020-02" db="EMBL/GenBank/DDBJ databases">
        <authorList>
            <person name="Ma Q."/>
            <person name="Huang Y."/>
            <person name="Song X."/>
            <person name="Pei D."/>
        </authorList>
    </citation>
    <scope>NUCLEOTIDE SEQUENCE [LARGE SCALE GENOMIC DNA]</scope>
    <source>
        <strain evidence="3">Sxm20200214</strain>
        <tissue evidence="3">Leaf</tissue>
    </source>
</reference>
<dbReference type="InterPro" id="IPR000157">
    <property type="entry name" value="TIR_dom"/>
</dbReference>
<dbReference type="SMART" id="SM00255">
    <property type="entry name" value="TIR"/>
    <property type="match status" value="1"/>
</dbReference>
<dbReference type="GO" id="GO:0007165">
    <property type="term" value="P:signal transduction"/>
    <property type="evidence" value="ECO:0007669"/>
    <property type="project" value="InterPro"/>
</dbReference>
<accession>A0A8X7W1D0</accession>
<dbReference type="Gene3D" id="3.40.50.10140">
    <property type="entry name" value="Toll/interleukin-1 receptor homology (TIR) domain"/>
    <property type="match status" value="1"/>
</dbReference>
<gene>
    <name evidence="3" type="ORF">Bca52824_015029</name>
</gene>
<dbReference type="PANTHER" id="PTHR32009:SF121">
    <property type="entry name" value="SIMILAR TO PART OF DISEASE RESISTANCE PROTEIN-RELATED"/>
    <property type="match status" value="1"/>
</dbReference>
<keyword evidence="4" id="KW-1185">Reference proteome</keyword>
<dbReference type="InterPro" id="IPR035897">
    <property type="entry name" value="Toll_tir_struct_dom_sf"/>
</dbReference>
<dbReference type="PROSITE" id="PS50104">
    <property type="entry name" value="TIR"/>
    <property type="match status" value="1"/>
</dbReference>
<feature type="domain" description="TIR" evidence="2">
    <location>
        <begin position="11"/>
        <end position="176"/>
    </location>
</feature>
<sequence length="238" mass="27567">MSCITATTSLRNYDVFLSFRGLDTRRNFVSFLYKELVRRKIRTFKDDKELESGRRISPELDRAIEESRFAVVVISENYAASTWCLEELVKIMDFENKGSLTVIPVFHGVDPCHVGRQIGLVDKQSEQQEETVDHQKVLSWRQALTNLANISGYCSWDWKDDSMMVDDIAEKISMLIDTMKTRSNESNLASTDGHMEDKQLLFSARIKLVYEVELLRSRKLVYEVELLRFGKSVNYADN</sequence>
<evidence type="ECO:0000313" key="3">
    <source>
        <dbReference type="EMBL" id="KAG2321816.1"/>
    </source>
</evidence>
<organism evidence="3 4">
    <name type="scientific">Brassica carinata</name>
    <name type="common">Ethiopian mustard</name>
    <name type="synonym">Abyssinian cabbage</name>
    <dbReference type="NCBI Taxonomy" id="52824"/>
    <lineage>
        <taxon>Eukaryota</taxon>
        <taxon>Viridiplantae</taxon>
        <taxon>Streptophyta</taxon>
        <taxon>Embryophyta</taxon>
        <taxon>Tracheophyta</taxon>
        <taxon>Spermatophyta</taxon>
        <taxon>Magnoliopsida</taxon>
        <taxon>eudicotyledons</taxon>
        <taxon>Gunneridae</taxon>
        <taxon>Pentapetalae</taxon>
        <taxon>rosids</taxon>
        <taxon>malvids</taxon>
        <taxon>Brassicales</taxon>
        <taxon>Brassicaceae</taxon>
        <taxon>Brassiceae</taxon>
        <taxon>Brassica</taxon>
    </lineage>
</organism>
<dbReference type="FunFam" id="3.40.50.10140:FF:000007">
    <property type="entry name" value="Disease resistance protein (TIR-NBS-LRR class)"/>
    <property type="match status" value="1"/>
</dbReference>
<dbReference type="PANTHER" id="PTHR32009">
    <property type="entry name" value="TMV RESISTANCE PROTEIN N-LIKE"/>
    <property type="match status" value="1"/>
</dbReference>
<name>A0A8X7W1D0_BRACI</name>
<dbReference type="Pfam" id="PF01582">
    <property type="entry name" value="TIR"/>
    <property type="match status" value="1"/>
</dbReference>